<sequence>MYQQGLTHGLIQHIYTRDKLPDTMDEWYKAASQADNLYHQLQALNATNTTTTSSAPHSTHFKNLFSTTTSSSPTPTNSANCPKKLTPEECEKCMKEGCCLAC</sequence>
<feature type="compositionally biased region" description="Low complexity" evidence="1">
    <location>
        <begin position="66"/>
        <end position="78"/>
    </location>
</feature>
<evidence type="ECO:0000313" key="2">
    <source>
        <dbReference type="EMBL" id="THH03038.1"/>
    </source>
</evidence>
<gene>
    <name evidence="2" type="ORF">EW145_g6584</name>
</gene>
<protein>
    <submittedName>
        <fullName evidence="2">Uncharacterized protein</fullName>
    </submittedName>
</protein>
<feature type="region of interest" description="Disordered" evidence="1">
    <location>
        <begin position="49"/>
        <end position="81"/>
    </location>
</feature>
<evidence type="ECO:0000313" key="3">
    <source>
        <dbReference type="Proteomes" id="UP000308199"/>
    </source>
</evidence>
<accession>A0A4S4KXZ4</accession>
<dbReference type="Proteomes" id="UP000308199">
    <property type="component" value="Unassembled WGS sequence"/>
</dbReference>
<dbReference type="EMBL" id="SGPK01000511">
    <property type="protein sequence ID" value="THH03038.1"/>
    <property type="molecule type" value="Genomic_DNA"/>
</dbReference>
<keyword evidence="3" id="KW-1185">Reference proteome</keyword>
<comment type="caution">
    <text evidence="2">The sequence shown here is derived from an EMBL/GenBank/DDBJ whole genome shotgun (WGS) entry which is preliminary data.</text>
</comment>
<reference evidence="2 3" key="1">
    <citation type="submission" date="2019-02" db="EMBL/GenBank/DDBJ databases">
        <title>Genome sequencing of the rare red list fungi Phellinidium pouzarii.</title>
        <authorList>
            <person name="Buettner E."/>
            <person name="Kellner H."/>
        </authorList>
    </citation>
    <scope>NUCLEOTIDE SEQUENCE [LARGE SCALE GENOMIC DNA]</scope>
    <source>
        <strain evidence="2 3">DSM 108285</strain>
    </source>
</reference>
<evidence type="ECO:0000256" key="1">
    <source>
        <dbReference type="SAM" id="MobiDB-lite"/>
    </source>
</evidence>
<proteinExistence type="predicted"/>
<organism evidence="2 3">
    <name type="scientific">Phellinidium pouzarii</name>
    <dbReference type="NCBI Taxonomy" id="167371"/>
    <lineage>
        <taxon>Eukaryota</taxon>
        <taxon>Fungi</taxon>
        <taxon>Dikarya</taxon>
        <taxon>Basidiomycota</taxon>
        <taxon>Agaricomycotina</taxon>
        <taxon>Agaricomycetes</taxon>
        <taxon>Hymenochaetales</taxon>
        <taxon>Hymenochaetaceae</taxon>
        <taxon>Phellinidium</taxon>
    </lineage>
</organism>
<dbReference type="AlphaFoldDB" id="A0A4S4KXZ4"/>
<name>A0A4S4KXZ4_9AGAM</name>
<dbReference type="OrthoDB" id="8955945at2759"/>